<dbReference type="Gene3D" id="3.40.50.1000">
    <property type="entry name" value="HAD superfamily/HAD-like"/>
    <property type="match status" value="1"/>
</dbReference>
<dbReference type="NCBIfam" id="TIGR01662">
    <property type="entry name" value="HAD-SF-IIIA"/>
    <property type="match status" value="1"/>
</dbReference>
<organism evidence="1 2">
    <name type="scientific">Tieghemostelium lacteum</name>
    <name type="common">Slime mold</name>
    <name type="synonym">Dictyostelium lacteum</name>
    <dbReference type="NCBI Taxonomy" id="361077"/>
    <lineage>
        <taxon>Eukaryota</taxon>
        <taxon>Amoebozoa</taxon>
        <taxon>Evosea</taxon>
        <taxon>Eumycetozoa</taxon>
        <taxon>Dictyostelia</taxon>
        <taxon>Dictyosteliales</taxon>
        <taxon>Raperosteliaceae</taxon>
        <taxon>Tieghemostelium</taxon>
    </lineage>
</organism>
<accession>A0A151ZD40</accession>
<dbReference type="GO" id="GO:0006281">
    <property type="term" value="P:DNA repair"/>
    <property type="evidence" value="ECO:0007669"/>
    <property type="project" value="TreeGrafter"/>
</dbReference>
<dbReference type="FunCoup" id="A0A151ZD40">
    <property type="interactions" value="371"/>
</dbReference>
<dbReference type="OrthoDB" id="19045at2759"/>
<dbReference type="GO" id="GO:0046404">
    <property type="term" value="F:ATP-dependent polydeoxyribonucleotide 5'-hydroxyl-kinase activity"/>
    <property type="evidence" value="ECO:0007669"/>
    <property type="project" value="TreeGrafter"/>
</dbReference>
<dbReference type="STRING" id="361077.A0A151ZD40"/>
<dbReference type="Pfam" id="PF08645">
    <property type="entry name" value="PNK3P"/>
    <property type="match status" value="1"/>
</dbReference>
<evidence type="ECO:0000313" key="2">
    <source>
        <dbReference type="Proteomes" id="UP000076078"/>
    </source>
</evidence>
<dbReference type="InterPro" id="IPR027417">
    <property type="entry name" value="P-loop_NTPase"/>
</dbReference>
<dbReference type="PANTHER" id="PTHR12083:SF9">
    <property type="entry name" value="BIFUNCTIONAL POLYNUCLEOTIDE PHOSPHATASE_KINASE"/>
    <property type="match status" value="1"/>
</dbReference>
<dbReference type="InterPro" id="IPR006551">
    <property type="entry name" value="Polynucleotide_phosphatase"/>
</dbReference>
<dbReference type="GO" id="GO:0046403">
    <property type="term" value="F:polynucleotide 3'-phosphatase activity"/>
    <property type="evidence" value="ECO:0007669"/>
    <property type="project" value="TreeGrafter"/>
</dbReference>
<dbReference type="SUPFAM" id="SSF56784">
    <property type="entry name" value="HAD-like"/>
    <property type="match status" value="1"/>
</dbReference>
<dbReference type="InterPro" id="IPR013954">
    <property type="entry name" value="PNK3P"/>
</dbReference>
<gene>
    <name evidence="1" type="ORF">DLAC_07656</name>
</gene>
<dbReference type="Proteomes" id="UP000076078">
    <property type="component" value="Unassembled WGS sequence"/>
</dbReference>
<dbReference type="NCBIfam" id="TIGR01664">
    <property type="entry name" value="DNA-3'-Pase"/>
    <property type="match status" value="1"/>
</dbReference>
<comment type="caution">
    <text evidence="1">The sequence shown here is derived from an EMBL/GenBank/DDBJ whole genome shotgun (WGS) entry which is preliminary data.</text>
</comment>
<dbReference type="Gene3D" id="3.40.50.300">
    <property type="entry name" value="P-loop containing nucleotide triphosphate hydrolases"/>
    <property type="match status" value="1"/>
</dbReference>
<name>A0A151ZD40_TIELA</name>
<protein>
    <submittedName>
        <fullName evidence="1">SAP DNA-binding domain-containing protein</fullName>
    </submittedName>
</protein>
<dbReference type="OMA" id="AADWKWW"/>
<dbReference type="InterPro" id="IPR023214">
    <property type="entry name" value="HAD_sf"/>
</dbReference>
<keyword evidence="1" id="KW-0238">DNA-binding</keyword>
<dbReference type="EMBL" id="LODT01000034">
    <property type="protein sequence ID" value="KYQ91851.1"/>
    <property type="molecule type" value="Genomic_DNA"/>
</dbReference>
<dbReference type="SUPFAM" id="SSF52540">
    <property type="entry name" value="P-loop containing nucleoside triphosphate hydrolases"/>
    <property type="match status" value="1"/>
</dbReference>
<dbReference type="AlphaFoldDB" id="A0A151ZD40"/>
<sequence length="466" mass="52132">MVIIKTYTNLPLDVIRKLENTHPDDEDDRDTDSEGEIVYLPTLNSIPPTVTPIIKNTTTKTTTATTISLTNSVKKKSKFDLNKWITYETCVFYLDEHISRSKIAAFDMDHTMIKTRSGKVHPQGTEDWMWWDKVVPGKLVQLHKQGYHVVIFTNQGGIKSGPYMSQEKYKSITSKIRNIAATLTIPLNAFIATSDNSMKKPNRSMWDLMINHCSQGDHCQPVDLTQCYFIGDAAGRPAGWKPGVAADFSSSDSSFAQTIGIDFHTPEVFFLGEKPYDANLSSLIPKAETTGDILVGGGSLTSSSFEMVIFVGYPASGKSTLAKRYFGPKGYAIINGDTLGALPAQKKHATNALANKQSVVIDNTNPSPATRQQWIELARLHGANVRCFKFQTPKDLAMHLNYFRERTLGVKHIPEMVYHIFNSNLVEPTLSEGFKEIRYVNFILQLDKGMEKQYNIPNPKAKHSKK</sequence>
<dbReference type="GO" id="GO:0003690">
    <property type="term" value="F:double-stranded DNA binding"/>
    <property type="evidence" value="ECO:0007669"/>
    <property type="project" value="TreeGrafter"/>
</dbReference>
<dbReference type="PANTHER" id="PTHR12083">
    <property type="entry name" value="BIFUNCTIONAL POLYNUCLEOTIDE PHOSPHATASE/KINASE"/>
    <property type="match status" value="1"/>
</dbReference>
<dbReference type="InterPro" id="IPR036412">
    <property type="entry name" value="HAD-like_sf"/>
</dbReference>
<evidence type="ECO:0000313" key="1">
    <source>
        <dbReference type="EMBL" id="KYQ91851.1"/>
    </source>
</evidence>
<reference evidence="1 2" key="1">
    <citation type="submission" date="2015-12" db="EMBL/GenBank/DDBJ databases">
        <title>Dictyostelia acquired genes for synthesis and detection of signals that induce cell-type specialization by lateral gene transfer from prokaryotes.</title>
        <authorList>
            <person name="Gloeckner G."/>
            <person name="Schaap P."/>
        </authorList>
    </citation>
    <scope>NUCLEOTIDE SEQUENCE [LARGE SCALE GENOMIC DNA]</scope>
    <source>
        <strain evidence="1 2">TK</strain>
    </source>
</reference>
<proteinExistence type="predicted"/>
<dbReference type="FunFam" id="3.40.50.300:FF:000737">
    <property type="entry name" value="Bifunctional polynucleotide phosphatase/kinase"/>
    <property type="match status" value="1"/>
</dbReference>
<keyword evidence="2" id="KW-1185">Reference proteome</keyword>
<dbReference type="Pfam" id="PF13671">
    <property type="entry name" value="AAA_33"/>
    <property type="match status" value="1"/>
</dbReference>
<dbReference type="InParanoid" id="A0A151ZD40"/>
<dbReference type="InterPro" id="IPR006549">
    <property type="entry name" value="HAD-SF_hydro_IIIA"/>
</dbReference>